<comment type="caution">
    <text evidence="6">The sequence shown here is derived from an EMBL/GenBank/DDBJ whole genome shotgun (WGS) entry which is preliminary data.</text>
</comment>
<dbReference type="Proteomes" id="UP000252086">
    <property type="component" value="Unassembled WGS sequence"/>
</dbReference>
<dbReference type="EMBL" id="QNRF01000007">
    <property type="protein sequence ID" value="RBO81918.1"/>
    <property type="molecule type" value="Genomic_DNA"/>
</dbReference>
<dbReference type="PROSITE" id="PS50045">
    <property type="entry name" value="SIGMA54_INTERACT_4"/>
    <property type="match status" value="1"/>
</dbReference>
<keyword evidence="1" id="KW-0547">Nucleotide-binding</keyword>
<evidence type="ECO:0000313" key="6">
    <source>
        <dbReference type="EMBL" id="RBO81918.1"/>
    </source>
</evidence>
<dbReference type="Pfam" id="PF25601">
    <property type="entry name" value="AAA_lid_14"/>
    <property type="match status" value="1"/>
</dbReference>
<dbReference type="PROSITE" id="PS00688">
    <property type="entry name" value="SIGMA54_INTERACT_3"/>
    <property type="match status" value="1"/>
</dbReference>
<reference evidence="6 7" key="1">
    <citation type="submission" date="2018-06" db="EMBL/GenBank/DDBJ databases">
        <title>Genomic Encyclopedia of Type Strains, Phase III (KMG-III): the genomes of soil and plant-associated and newly described type strains.</title>
        <authorList>
            <person name="Whitman W."/>
        </authorList>
    </citation>
    <scope>NUCLEOTIDE SEQUENCE [LARGE SCALE GENOMIC DNA]</scope>
    <source>
        <strain evidence="6 7">CECT 7732</strain>
    </source>
</reference>
<gene>
    <name evidence="6" type="ORF">DFP76_10761</name>
</gene>
<dbReference type="InterPro" id="IPR002078">
    <property type="entry name" value="Sigma_54_int"/>
</dbReference>
<keyword evidence="7" id="KW-1185">Reference proteome</keyword>
<dbReference type="FunFam" id="3.40.50.300:FF:000006">
    <property type="entry name" value="DNA-binding transcriptional regulator NtrC"/>
    <property type="match status" value="1"/>
</dbReference>
<dbReference type="CDD" id="cd00009">
    <property type="entry name" value="AAA"/>
    <property type="match status" value="1"/>
</dbReference>
<evidence type="ECO:0000256" key="2">
    <source>
        <dbReference type="ARBA" id="ARBA00022840"/>
    </source>
</evidence>
<evidence type="ECO:0000256" key="4">
    <source>
        <dbReference type="ARBA" id="ARBA00023163"/>
    </source>
</evidence>
<dbReference type="OrthoDB" id="9804019at2"/>
<evidence type="ECO:0000256" key="3">
    <source>
        <dbReference type="ARBA" id="ARBA00023015"/>
    </source>
</evidence>
<dbReference type="InterPro" id="IPR009057">
    <property type="entry name" value="Homeodomain-like_sf"/>
</dbReference>
<dbReference type="SMART" id="SM00382">
    <property type="entry name" value="AAA"/>
    <property type="match status" value="1"/>
</dbReference>
<dbReference type="GO" id="GO:0005524">
    <property type="term" value="F:ATP binding"/>
    <property type="evidence" value="ECO:0007669"/>
    <property type="project" value="UniProtKB-KW"/>
</dbReference>
<accession>A0A366CY53</accession>
<dbReference type="InterPro" id="IPR058031">
    <property type="entry name" value="AAA_lid_NorR"/>
</dbReference>
<dbReference type="PROSITE" id="PS00675">
    <property type="entry name" value="SIGMA54_INTERACT_1"/>
    <property type="match status" value="1"/>
</dbReference>
<dbReference type="PANTHER" id="PTHR32071">
    <property type="entry name" value="TRANSCRIPTIONAL REGULATORY PROTEIN"/>
    <property type="match status" value="1"/>
</dbReference>
<dbReference type="InterPro" id="IPR025944">
    <property type="entry name" value="Sigma_54_int_dom_CS"/>
</dbReference>
<keyword evidence="4" id="KW-0804">Transcription</keyword>
<keyword evidence="3" id="KW-0805">Transcription regulation</keyword>
<dbReference type="PANTHER" id="PTHR32071:SF113">
    <property type="entry name" value="ALGINATE BIOSYNTHESIS TRANSCRIPTIONAL REGULATORY PROTEIN ALGB"/>
    <property type="match status" value="1"/>
</dbReference>
<keyword evidence="2" id="KW-0067">ATP-binding</keyword>
<dbReference type="Gene3D" id="1.10.10.60">
    <property type="entry name" value="Homeodomain-like"/>
    <property type="match status" value="1"/>
</dbReference>
<dbReference type="GO" id="GO:0006355">
    <property type="term" value="P:regulation of DNA-templated transcription"/>
    <property type="evidence" value="ECO:0007669"/>
    <property type="project" value="InterPro"/>
</dbReference>
<dbReference type="Gene3D" id="1.10.8.60">
    <property type="match status" value="1"/>
</dbReference>
<feature type="domain" description="Sigma-54 factor interaction" evidence="5">
    <location>
        <begin position="8"/>
        <end position="237"/>
    </location>
</feature>
<dbReference type="RefSeq" id="WP_113875117.1">
    <property type="nucleotide sequence ID" value="NZ_QNRF01000007.1"/>
</dbReference>
<protein>
    <submittedName>
        <fullName evidence="6">Sigma-54 interacting transcriptional regulator</fullName>
    </submittedName>
</protein>
<proteinExistence type="predicted"/>
<dbReference type="Gene3D" id="3.40.50.300">
    <property type="entry name" value="P-loop containing nucleotide triphosphate hydrolases"/>
    <property type="match status" value="1"/>
</dbReference>
<dbReference type="InterPro" id="IPR025662">
    <property type="entry name" value="Sigma_54_int_dom_ATP-bd_1"/>
</dbReference>
<dbReference type="InterPro" id="IPR027417">
    <property type="entry name" value="P-loop_NTPase"/>
</dbReference>
<dbReference type="SUPFAM" id="SSF46689">
    <property type="entry name" value="Homeodomain-like"/>
    <property type="match status" value="1"/>
</dbReference>
<sequence length="368" mass="41415">MNIIDCNIIGNSDVIKQLRNTIKMMSRYPTTVLITGETGTGKELVARGLHYGGELSNQPFVAINCSTFSDELFASELFGYKKGAFTDAKSDKDGLLKSIRNGTIFLDEIDSLSLKSQAALLRVLQESEYRPIGSNQVIKTNARFIAASNCSLEDKIATHSFRQDLFFRLYILSIKVPSLRERKEDITPLTRFFIDKLNHQYGLNKKGISQNLLHSFMEYEWPGNVRELENAIHRYYLMISGEWLDVSDEIEAPLGSGLVEQPSPFTNENLYTSPPMETSSEALSSLCNNSIKEALNVDFDDLKTGEGLSFTSAKRRAIETFEAKFVSRLLHITDGNVTKAASLCGKERRAFGKLVKKYQIKKIDVNLY</sequence>
<dbReference type="AlphaFoldDB" id="A0A366CY53"/>
<dbReference type="Pfam" id="PF00158">
    <property type="entry name" value="Sigma54_activat"/>
    <property type="match status" value="1"/>
</dbReference>
<name>A0A366CY53_9GAMM</name>
<dbReference type="InterPro" id="IPR003593">
    <property type="entry name" value="AAA+_ATPase"/>
</dbReference>
<evidence type="ECO:0000256" key="1">
    <source>
        <dbReference type="ARBA" id="ARBA00022741"/>
    </source>
</evidence>
<organism evidence="6 7">
    <name type="scientific">Marinomonas aquiplantarum</name>
    <dbReference type="NCBI Taxonomy" id="491951"/>
    <lineage>
        <taxon>Bacteria</taxon>
        <taxon>Pseudomonadati</taxon>
        <taxon>Pseudomonadota</taxon>
        <taxon>Gammaproteobacteria</taxon>
        <taxon>Oceanospirillales</taxon>
        <taxon>Oceanospirillaceae</taxon>
        <taxon>Marinomonas</taxon>
    </lineage>
</organism>
<evidence type="ECO:0000313" key="7">
    <source>
        <dbReference type="Proteomes" id="UP000252086"/>
    </source>
</evidence>
<dbReference type="SUPFAM" id="SSF52540">
    <property type="entry name" value="P-loop containing nucleoside triphosphate hydrolases"/>
    <property type="match status" value="1"/>
</dbReference>
<evidence type="ECO:0000259" key="5">
    <source>
        <dbReference type="PROSITE" id="PS50045"/>
    </source>
</evidence>